<name>A0A0G1WF70_9BACT</name>
<dbReference type="InterPro" id="IPR014039">
    <property type="entry name" value="Transl_elong_EFTs/EF1B_dimer"/>
</dbReference>
<dbReference type="GO" id="GO:0005737">
    <property type="term" value="C:cytoplasm"/>
    <property type="evidence" value="ECO:0007669"/>
    <property type="project" value="UniProtKB-SubCell"/>
</dbReference>
<comment type="subcellular location">
    <subcellularLocation>
        <location evidence="5">Cytoplasm</location>
    </subcellularLocation>
</comment>
<feature type="domain" description="Translation elongation factor EFTs/EF1B dimerisation" evidence="6">
    <location>
        <begin position="60"/>
        <end position="192"/>
    </location>
</feature>
<feature type="region of interest" description="Involved in Mg(2+) ion dislocation from EF-Tu" evidence="5">
    <location>
        <begin position="81"/>
        <end position="84"/>
    </location>
</feature>
<comment type="similarity">
    <text evidence="1 5">Belongs to the EF-Ts family.</text>
</comment>
<organism evidence="7 8">
    <name type="scientific">Candidatus Magasanikbacteria bacterium GW2011_GWA2_50_22</name>
    <dbReference type="NCBI Taxonomy" id="1619043"/>
    <lineage>
        <taxon>Bacteria</taxon>
        <taxon>Candidatus Magasanikiibacteriota</taxon>
    </lineage>
</organism>
<keyword evidence="3 5" id="KW-0251">Elongation factor</keyword>
<dbReference type="Pfam" id="PF00889">
    <property type="entry name" value="EF_TS"/>
    <property type="match status" value="1"/>
</dbReference>
<evidence type="ECO:0000313" key="8">
    <source>
        <dbReference type="Proteomes" id="UP000033982"/>
    </source>
</evidence>
<dbReference type="EMBL" id="LCQN01000007">
    <property type="protein sequence ID" value="KKW17260.1"/>
    <property type="molecule type" value="Genomic_DNA"/>
</dbReference>
<dbReference type="SUPFAM" id="SSF46934">
    <property type="entry name" value="UBA-like"/>
    <property type="match status" value="1"/>
</dbReference>
<dbReference type="HAMAP" id="MF_00050">
    <property type="entry name" value="EF_Ts"/>
    <property type="match status" value="1"/>
</dbReference>
<evidence type="ECO:0000256" key="4">
    <source>
        <dbReference type="ARBA" id="ARBA00022917"/>
    </source>
</evidence>
<dbReference type="InterPro" id="IPR036402">
    <property type="entry name" value="EF-Ts_dimer_sf"/>
</dbReference>
<dbReference type="PATRIC" id="fig|1619043.3.peg.255"/>
<dbReference type="Gene3D" id="1.10.8.10">
    <property type="entry name" value="DNA helicase RuvA subunit, C-terminal domain"/>
    <property type="match status" value="1"/>
</dbReference>
<dbReference type="Proteomes" id="UP000033982">
    <property type="component" value="Unassembled WGS sequence"/>
</dbReference>
<keyword evidence="5" id="KW-0963">Cytoplasm</keyword>
<proteinExistence type="inferred from homology"/>
<dbReference type="GO" id="GO:0003746">
    <property type="term" value="F:translation elongation factor activity"/>
    <property type="evidence" value="ECO:0007669"/>
    <property type="project" value="UniProtKB-UniRule"/>
</dbReference>
<protein>
    <recommendedName>
        <fullName evidence="2 5">Elongation factor Ts</fullName>
        <shortName evidence="5">EF-Ts</shortName>
    </recommendedName>
</protein>
<evidence type="ECO:0000259" key="6">
    <source>
        <dbReference type="Pfam" id="PF00889"/>
    </source>
</evidence>
<dbReference type="SUPFAM" id="SSF54713">
    <property type="entry name" value="Elongation factor Ts (EF-Ts), dimerisation domain"/>
    <property type="match status" value="1"/>
</dbReference>
<sequence>MEITTELIKALRDETGVSVMQCKKALQEADGDKEKAKIILRKQSSSIASKKSDRALGAGIASAYTHAGGSVVGAVVLACETDFVAKNEEFAKLAYGIAMHIAAMNPQFKSHADVKDADKRAAIEVFEKEAANIPEAARVRAVEGKIESYLKERILLEQPYVKDPTITIRGLIDSAIQKFGEKIEVVRFERLSVK</sequence>
<dbReference type="AlphaFoldDB" id="A0A0G1WF70"/>
<evidence type="ECO:0000256" key="1">
    <source>
        <dbReference type="ARBA" id="ARBA00005532"/>
    </source>
</evidence>
<dbReference type="Gene3D" id="3.30.479.20">
    <property type="entry name" value="Elongation factor Ts, dimerisation domain"/>
    <property type="match status" value="1"/>
</dbReference>
<evidence type="ECO:0000313" key="7">
    <source>
        <dbReference type="EMBL" id="KKW17260.1"/>
    </source>
</evidence>
<dbReference type="PANTHER" id="PTHR11741">
    <property type="entry name" value="ELONGATION FACTOR TS"/>
    <property type="match status" value="1"/>
</dbReference>
<evidence type="ECO:0000256" key="2">
    <source>
        <dbReference type="ARBA" id="ARBA00016956"/>
    </source>
</evidence>
<accession>A0A0G1WF70</accession>
<evidence type="ECO:0000256" key="3">
    <source>
        <dbReference type="ARBA" id="ARBA00022768"/>
    </source>
</evidence>
<keyword evidence="4 5" id="KW-0648">Protein biosynthesis</keyword>
<gene>
    <name evidence="5" type="primary">tsf</name>
    <name evidence="7" type="ORF">UY58_C0007G0017</name>
</gene>
<dbReference type="PANTHER" id="PTHR11741:SF0">
    <property type="entry name" value="ELONGATION FACTOR TS, MITOCHONDRIAL"/>
    <property type="match status" value="1"/>
</dbReference>
<dbReference type="InterPro" id="IPR009060">
    <property type="entry name" value="UBA-like_sf"/>
</dbReference>
<comment type="caution">
    <text evidence="7">The sequence shown here is derived from an EMBL/GenBank/DDBJ whole genome shotgun (WGS) entry which is preliminary data.</text>
</comment>
<dbReference type="CDD" id="cd14275">
    <property type="entry name" value="UBA_EF-Ts"/>
    <property type="match status" value="1"/>
</dbReference>
<dbReference type="Gene3D" id="1.10.286.20">
    <property type="match status" value="1"/>
</dbReference>
<dbReference type="InterPro" id="IPR001816">
    <property type="entry name" value="Transl_elong_EFTs/EF1B"/>
</dbReference>
<evidence type="ECO:0000256" key="5">
    <source>
        <dbReference type="HAMAP-Rule" id="MF_00050"/>
    </source>
</evidence>
<reference evidence="7 8" key="1">
    <citation type="journal article" date="2015" name="Nature">
        <title>rRNA introns, odd ribosomes, and small enigmatic genomes across a large radiation of phyla.</title>
        <authorList>
            <person name="Brown C.T."/>
            <person name="Hug L.A."/>
            <person name="Thomas B.C."/>
            <person name="Sharon I."/>
            <person name="Castelle C.J."/>
            <person name="Singh A."/>
            <person name="Wilkins M.J."/>
            <person name="Williams K.H."/>
            <person name="Banfield J.F."/>
        </authorList>
    </citation>
    <scope>NUCLEOTIDE SEQUENCE [LARGE SCALE GENOMIC DNA]</scope>
</reference>
<dbReference type="FunFam" id="1.10.8.10:FF:000001">
    <property type="entry name" value="Elongation factor Ts"/>
    <property type="match status" value="1"/>
</dbReference>
<comment type="function">
    <text evidence="5">Associates with the EF-Tu.GDP complex and induces the exchange of GDP to GTP. It remains bound to the aminoacyl-tRNA.EF-Tu.GTP complex up to the GTP hydrolysis stage on the ribosome.</text>
</comment>